<dbReference type="GO" id="GO:0046872">
    <property type="term" value="F:metal ion binding"/>
    <property type="evidence" value="ECO:0007669"/>
    <property type="project" value="UniProtKB-UniRule"/>
</dbReference>
<evidence type="ECO:0000313" key="2">
    <source>
        <dbReference type="EMBL" id="RKP31875.1"/>
    </source>
</evidence>
<keyword evidence="1" id="KW-0464">Manganese</keyword>
<keyword evidence="1" id="KW-0460">Magnesium</keyword>
<proteinExistence type="inferred from homology"/>
<dbReference type="InterPro" id="IPR039123">
    <property type="entry name" value="PPTC7"/>
</dbReference>
<comment type="catalytic activity">
    <reaction evidence="1">
        <text>O-phospho-L-seryl-[protein] + H2O = L-seryl-[protein] + phosphate</text>
        <dbReference type="Rhea" id="RHEA:20629"/>
        <dbReference type="Rhea" id="RHEA-COMP:9863"/>
        <dbReference type="Rhea" id="RHEA-COMP:11604"/>
        <dbReference type="ChEBI" id="CHEBI:15377"/>
        <dbReference type="ChEBI" id="CHEBI:29999"/>
        <dbReference type="ChEBI" id="CHEBI:43474"/>
        <dbReference type="ChEBI" id="CHEBI:83421"/>
        <dbReference type="EC" id="3.1.3.16"/>
    </reaction>
</comment>
<dbReference type="PANTHER" id="PTHR12320">
    <property type="entry name" value="PROTEIN PHOSPHATASE 2C"/>
    <property type="match status" value="1"/>
</dbReference>
<gene>
    <name evidence="2" type="ORF">METBISCDRAFT_29888</name>
</gene>
<comment type="catalytic activity">
    <reaction evidence="1">
        <text>O-phospho-L-threonyl-[protein] + H2O = L-threonyl-[protein] + phosphate</text>
        <dbReference type="Rhea" id="RHEA:47004"/>
        <dbReference type="Rhea" id="RHEA-COMP:11060"/>
        <dbReference type="Rhea" id="RHEA-COMP:11605"/>
        <dbReference type="ChEBI" id="CHEBI:15377"/>
        <dbReference type="ChEBI" id="CHEBI:30013"/>
        <dbReference type="ChEBI" id="CHEBI:43474"/>
        <dbReference type="ChEBI" id="CHEBI:61977"/>
        <dbReference type="EC" id="3.1.3.16"/>
    </reaction>
</comment>
<dbReference type="Gene3D" id="3.60.40.10">
    <property type="entry name" value="PPM-type phosphatase domain"/>
    <property type="match status" value="1"/>
</dbReference>
<reference evidence="3" key="1">
    <citation type="journal article" date="2018" name="Nat. Microbiol.">
        <title>Leveraging single-cell genomics to expand the fungal tree of life.</title>
        <authorList>
            <person name="Ahrendt S.R."/>
            <person name="Quandt C.A."/>
            <person name="Ciobanu D."/>
            <person name="Clum A."/>
            <person name="Salamov A."/>
            <person name="Andreopoulos B."/>
            <person name="Cheng J.F."/>
            <person name="Woyke T."/>
            <person name="Pelin A."/>
            <person name="Henrissat B."/>
            <person name="Reynolds N.K."/>
            <person name="Benny G.L."/>
            <person name="Smith M.E."/>
            <person name="James T.Y."/>
            <person name="Grigoriev I.V."/>
        </authorList>
    </citation>
    <scope>NUCLEOTIDE SEQUENCE [LARGE SCALE GENOMIC DNA]</scope>
    <source>
        <strain evidence="3">Baker2002</strain>
    </source>
</reference>
<dbReference type="Proteomes" id="UP000268321">
    <property type="component" value="Unassembled WGS sequence"/>
</dbReference>
<dbReference type="PANTHER" id="PTHR12320:SF1">
    <property type="entry name" value="PROTEIN PHOSPHATASE PTC7 HOMOLOG"/>
    <property type="match status" value="1"/>
</dbReference>
<keyword evidence="1" id="KW-0904">Protein phosphatase</keyword>
<dbReference type="SUPFAM" id="SSF81606">
    <property type="entry name" value="PP2C-like"/>
    <property type="match status" value="1"/>
</dbReference>
<organism evidence="2 3">
    <name type="scientific">Metschnikowia bicuspidata</name>
    <dbReference type="NCBI Taxonomy" id="27322"/>
    <lineage>
        <taxon>Eukaryota</taxon>
        <taxon>Fungi</taxon>
        <taxon>Dikarya</taxon>
        <taxon>Ascomycota</taxon>
        <taxon>Saccharomycotina</taxon>
        <taxon>Pichiomycetes</taxon>
        <taxon>Metschnikowiaceae</taxon>
        <taxon>Metschnikowia</taxon>
    </lineage>
</organism>
<keyword evidence="1" id="KW-0479">Metal-binding</keyword>
<protein>
    <recommendedName>
        <fullName evidence="1">Protein phosphatase</fullName>
        <ecNumber evidence="1">3.1.3.16</ecNumber>
    </recommendedName>
</protein>
<accession>A0A4P9ZG05</accession>
<dbReference type="AlphaFoldDB" id="A0A4P9ZG05"/>
<evidence type="ECO:0000256" key="1">
    <source>
        <dbReference type="RuleBase" id="RU366020"/>
    </source>
</evidence>
<evidence type="ECO:0000313" key="3">
    <source>
        <dbReference type="Proteomes" id="UP000268321"/>
    </source>
</evidence>
<comment type="cofactor">
    <cofactor evidence="1">
        <name>Mn(2+)</name>
        <dbReference type="ChEBI" id="CHEBI:29035"/>
    </cofactor>
</comment>
<dbReference type="InterPro" id="IPR036457">
    <property type="entry name" value="PPM-type-like_dom_sf"/>
</dbReference>
<dbReference type="OrthoDB" id="25675at2759"/>
<sequence>MHTLNSPVVSPLILAGVPQPSLLSNVKSFFARKLQLQLQLEAREERENAENPYIEYPLINKEHMRSISNDLFKFEVAYALFAPHSVNTYPIRSDSAKFASLLPRQRPQGSPVDTLSIKADNNAIWVSPIVMAIADGVSGWSSKGKQSSSGVWAWFMVGTLSLLMTEYKLRHAPQPLNNREIDQILDDFFLHTLLLMDLQSLSGSLTLILSMLSGETLKGDLDQQMVYNLCPVQIGSQTLNVLPPEIALVDEIDLQPGDLIVLCSDGVSDNLYDWETVQVLDEHLNFKNDNLGAVANKIIAKCKAVAFHDNAYTPYNEKVSKLSSHRLGKNISLGGKLDDMSLCIARVVPNTKRVQSGTR</sequence>
<name>A0A4P9ZG05_9ASCO</name>
<keyword evidence="3" id="KW-1185">Reference proteome</keyword>
<dbReference type="EMBL" id="ML004436">
    <property type="protein sequence ID" value="RKP31875.1"/>
    <property type="molecule type" value="Genomic_DNA"/>
</dbReference>
<dbReference type="GO" id="GO:0004722">
    <property type="term" value="F:protein serine/threonine phosphatase activity"/>
    <property type="evidence" value="ECO:0007669"/>
    <property type="project" value="UniProtKB-EC"/>
</dbReference>
<keyword evidence="1" id="KW-0378">Hydrolase</keyword>
<dbReference type="EC" id="3.1.3.16" evidence="1"/>
<comment type="cofactor">
    <cofactor evidence="1">
        <name>Mg(2+)</name>
        <dbReference type="ChEBI" id="CHEBI:18420"/>
    </cofactor>
</comment>
<comment type="similarity">
    <text evidence="1">Belongs to the PP2C family.</text>
</comment>